<evidence type="ECO:0000313" key="2">
    <source>
        <dbReference type="EMBL" id="KAJ1645396.1"/>
    </source>
</evidence>
<gene>
    <name evidence="2" type="ORF">LPJ64_003014</name>
</gene>
<feature type="compositionally biased region" description="Acidic residues" evidence="1">
    <location>
        <begin position="36"/>
        <end position="47"/>
    </location>
</feature>
<keyword evidence="3" id="KW-1185">Reference proteome</keyword>
<sequence length="199" mass="22264">MSTDKKPVLDGIPNDDDAKDKRVSAYSTSASNREEDTTDEEQDEDQQDIFVAEDLYVPLDDSQDGDASDRINDAFATDRASPIMHTHLENPARVPIDLERLLDERMEEEIARKTKESDTVFYAAANVDSQAIADATCLKPGPLEISIKKPMSAEHVNQIKDIMAGIRLSEAAIPEWAKRVPESSWIPKRRQATKDLAEH</sequence>
<name>A0A9W7XIM0_9FUNG</name>
<accession>A0A9W7XIM0</accession>
<dbReference type="Pfam" id="PF06910">
    <property type="entry name" value="MEA1"/>
    <property type="match status" value="1"/>
</dbReference>
<dbReference type="EMBL" id="JANBOH010000108">
    <property type="protein sequence ID" value="KAJ1645396.1"/>
    <property type="molecule type" value="Genomic_DNA"/>
</dbReference>
<reference evidence="2" key="1">
    <citation type="submission" date="2022-07" db="EMBL/GenBank/DDBJ databases">
        <title>Phylogenomic reconstructions and comparative analyses of Kickxellomycotina fungi.</title>
        <authorList>
            <person name="Reynolds N.K."/>
            <person name="Stajich J.E."/>
            <person name="Barry K."/>
            <person name="Grigoriev I.V."/>
            <person name="Crous P."/>
            <person name="Smith M.E."/>
        </authorList>
    </citation>
    <scope>NUCLEOTIDE SEQUENCE</scope>
    <source>
        <strain evidence="2">NBRC 105413</strain>
    </source>
</reference>
<evidence type="ECO:0000256" key="1">
    <source>
        <dbReference type="SAM" id="MobiDB-lite"/>
    </source>
</evidence>
<protein>
    <submittedName>
        <fullName evidence="2">Uncharacterized protein</fullName>
    </submittedName>
</protein>
<comment type="caution">
    <text evidence="2">The sequence shown here is derived from an EMBL/GenBank/DDBJ whole genome shotgun (WGS) entry which is preliminary data.</text>
</comment>
<proteinExistence type="predicted"/>
<feature type="region of interest" description="Disordered" evidence="1">
    <location>
        <begin position="1"/>
        <end position="47"/>
    </location>
</feature>
<dbReference type="AlphaFoldDB" id="A0A9W7XIM0"/>
<dbReference type="Proteomes" id="UP001145021">
    <property type="component" value="Unassembled WGS sequence"/>
</dbReference>
<evidence type="ECO:0000313" key="3">
    <source>
        <dbReference type="Proteomes" id="UP001145021"/>
    </source>
</evidence>
<organism evidence="2 3">
    <name type="scientific">Coemansia asiatica</name>
    <dbReference type="NCBI Taxonomy" id="1052880"/>
    <lineage>
        <taxon>Eukaryota</taxon>
        <taxon>Fungi</taxon>
        <taxon>Fungi incertae sedis</taxon>
        <taxon>Zoopagomycota</taxon>
        <taxon>Kickxellomycotina</taxon>
        <taxon>Kickxellomycetes</taxon>
        <taxon>Kickxellales</taxon>
        <taxon>Kickxellaceae</taxon>
        <taxon>Coemansia</taxon>
    </lineage>
</organism>